<dbReference type="Pfam" id="PF00501">
    <property type="entry name" value="AMP-binding"/>
    <property type="match status" value="1"/>
</dbReference>
<organism evidence="4 5">
    <name type="scientific">Kitasatospora purpeofusca</name>
    <dbReference type="NCBI Taxonomy" id="67352"/>
    <lineage>
        <taxon>Bacteria</taxon>
        <taxon>Bacillati</taxon>
        <taxon>Actinomycetota</taxon>
        <taxon>Actinomycetes</taxon>
        <taxon>Kitasatosporales</taxon>
        <taxon>Streptomycetaceae</taxon>
        <taxon>Kitasatospora</taxon>
    </lineage>
</organism>
<gene>
    <name evidence="4" type="ORF">OHA16_27425</name>
</gene>
<dbReference type="InterPro" id="IPR009081">
    <property type="entry name" value="PP-bd_ACP"/>
</dbReference>
<dbReference type="SUPFAM" id="SSF47336">
    <property type="entry name" value="ACP-like"/>
    <property type="match status" value="1"/>
</dbReference>
<feature type="domain" description="Carrier" evidence="3">
    <location>
        <begin position="520"/>
        <end position="595"/>
    </location>
</feature>
<dbReference type="PROSITE" id="PS00012">
    <property type="entry name" value="PHOSPHOPANTETHEINE"/>
    <property type="match status" value="1"/>
</dbReference>
<protein>
    <submittedName>
        <fullName evidence="4">Non-ribosomal peptide synthetase</fullName>
    </submittedName>
</protein>
<keyword evidence="2" id="KW-0597">Phosphoprotein</keyword>
<name>A0ABZ1U749_9ACTN</name>
<dbReference type="Gene3D" id="3.30.300.30">
    <property type="match status" value="1"/>
</dbReference>
<evidence type="ECO:0000256" key="2">
    <source>
        <dbReference type="ARBA" id="ARBA00022553"/>
    </source>
</evidence>
<proteinExistence type="predicted"/>
<keyword evidence="1" id="KW-0596">Phosphopantetheine</keyword>
<dbReference type="PROSITE" id="PS00455">
    <property type="entry name" value="AMP_BINDING"/>
    <property type="match status" value="1"/>
</dbReference>
<dbReference type="Gene3D" id="3.40.50.1820">
    <property type="entry name" value="alpha/beta hydrolase"/>
    <property type="match status" value="1"/>
</dbReference>
<sequence>MTEVLPPAAHDSLVVTERFEEQAARTPDAVAVVFRDRSLTYDQLNRWANRLAWRLREQGVGPESVVGIGVRRGLTTAIAMLAVFKAGGAFVPVDLESPAERQRFVLADAGAVLALSEPGIPADHWGVPVLRPSEDELQAYPAENPPTLTTGDSLLYIVHTSGSTGTPKGIAMHHAPTVRLMDWCRRSYLDRPRALQYFPITSDVCTYEFLAAWWAGGSLVIASEHDRFDIPSVARLIDRHELTTILLPFVALDQLSRYSAKFPKSLGSLREVVTTGDRLIVTPEIRAMCERVGAYLDNQWGSTEINVVTALRLDGPPADWPGVPVIGRPVAGSRVHVLDEHLQPVPINVPGIVHVGGGPLSRGYAGRPDLTAAGFLPDPFADEPGARMYRTGDLGRWRPDGTLEFIGRDDFLIKIHGYRVEPGEIESRLRERADIGEAVVVATGLGTPEAKLIAYVVPIGERRPTPFELREGLRETLPAHMIPQVFVLLDEMPMTATGKVDRKSLPPLEAVAEEDRSFVAPRDEVEERVAAIWAEVLDEEQVSVDDDFFTLGGHSLLITQVVFRVRAAFGVDLPMRTLFTTPTVAGLAEEIRRARTGSALRWEGAS</sequence>
<dbReference type="RefSeq" id="WP_328956982.1">
    <property type="nucleotide sequence ID" value="NZ_CP108110.1"/>
</dbReference>
<dbReference type="PROSITE" id="PS50075">
    <property type="entry name" value="CARRIER"/>
    <property type="match status" value="1"/>
</dbReference>
<evidence type="ECO:0000313" key="4">
    <source>
        <dbReference type="EMBL" id="WUQ86355.1"/>
    </source>
</evidence>
<keyword evidence="5" id="KW-1185">Reference proteome</keyword>
<dbReference type="PANTHER" id="PTHR45527">
    <property type="entry name" value="NONRIBOSOMAL PEPTIDE SYNTHETASE"/>
    <property type="match status" value="1"/>
</dbReference>
<dbReference type="NCBIfam" id="TIGR01733">
    <property type="entry name" value="AA-adenyl-dom"/>
    <property type="match status" value="1"/>
</dbReference>
<dbReference type="InterPro" id="IPR000873">
    <property type="entry name" value="AMP-dep_synth/lig_dom"/>
</dbReference>
<dbReference type="InterPro" id="IPR045851">
    <property type="entry name" value="AMP-bd_C_sf"/>
</dbReference>
<dbReference type="Pfam" id="PF13193">
    <property type="entry name" value="AMP-binding_C"/>
    <property type="match status" value="1"/>
</dbReference>
<dbReference type="InterPro" id="IPR020806">
    <property type="entry name" value="PKS_PP-bd"/>
</dbReference>
<evidence type="ECO:0000256" key="1">
    <source>
        <dbReference type="ARBA" id="ARBA00022450"/>
    </source>
</evidence>
<dbReference type="InterPro" id="IPR010071">
    <property type="entry name" value="AA_adenyl_dom"/>
</dbReference>
<dbReference type="Proteomes" id="UP001432222">
    <property type="component" value="Chromosome"/>
</dbReference>
<dbReference type="InterPro" id="IPR025110">
    <property type="entry name" value="AMP-bd_C"/>
</dbReference>
<reference evidence="4" key="1">
    <citation type="submission" date="2022-10" db="EMBL/GenBank/DDBJ databases">
        <title>The complete genomes of actinobacterial strains from the NBC collection.</title>
        <authorList>
            <person name="Joergensen T.S."/>
            <person name="Alvarez Arevalo M."/>
            <person name="Sterndorff E.B."/>
            <person name="Faurdal D."/>
            <person name="Vuksanovic O."/>
            <person name="Mourched A.-S."/>
            <person name="Charusanti P."/>
            <person name="Shaw S."/>
            <person name="Blin K."/>
            <person name="Weber T."/>
        </authorList>
    </citation>
    <scope>NUCLEOTIDE SEQUENCE</scope>
    <source>
        <strain evidence="4">NBC_00222</strain>
    </source>
</reference>
<dbReference type="EMBL" id="CP108110">
    <property type="protein sequence ID" value="WUQ86355.1"/>
    <property type="molecule type" value="Genomic_DNA"/>
</dbReference>
<dbReference type="Gene3D" id="3.40.50.12780">
    <property type="entry name" value="N-terminal domain of ligase-like"/>
    <property type="match status" value="1"/>
</dbReference>
<evidence type="ECO:0000259" key="3">
    <source>
        <dbReference type="PROSITE" id="PS50075"/>
    </source>
</evidence>
<dbReference type="SUPFAM" id="SSF56801">
    <property type="entry name" value="Acetyl-CoA synthetase-like"/>
    <property type="match status" value="1"/>
</dbReference>
<dbReference type="InterPro" id="IPR006162">
    <property type="entry name" value="Ppantetheine_attach_site"/>
</dbReference>
<dbReference type="SMART" id="SM00823">
    <property type="entry name" value="PKS_PP"/>
    <property type="match status" value="1"/>
</dbReference>
<accession>A0ABZ1U749</accession>
<dbReference type="PANTHER" id="PTHR45527:SF1">
    <property type="entry name" value="FATTY ACID SYNTHASE"/>
    <property type="match status" value="1"/>
</dbReference>
<dbReference type="InterPro" id="IPR036736">
    <property type="entry name" value="ACP-like_sf"/>
</dbReference>
<evidence type="ECO:0000313" key="5">
    <source>
        <dbReference type="Proteomes" id="UP001432222"/>
    </source>
</evidence>
<dbReference type="Pfam" id="PF00550">
    <property type="entry name" value="PP-binding"/>
    <property type="match status" value="1"/>
</dbReference>
<dbReference type="InterPro" id="IPR020845">
    <property type="entry name" value="AMP-binding_CS"/>
</dbReference>
<dbReference type="InterPro" id="IPR029058">
    <property type="entry name" value="AB_hydrolase_fold"/>
</dbReference>
<dbReference type="InterPro" id="IPR042099">
    <property type="entry name" value="ANL_N_sf"/>
</dbReference>